<dbReference type="InterPro" id="IPR036937">
    <property type="entry name" value="Adhesion_dom_fimbrial_sf"/>
</dbReference>
<proteinExistence type="inferred from homology"/>
<evidence type="ECO:0000256" key="2">
    <source>
        <dbReference type="ARBA" id="ARBA00006671"/>
    </source>
</evidence>
<dbReference type="Pfam" id="PF00419">
    <property type="entry name" value="Fimbrial"/>
    <property type="match status" value="1"/>
</dbReference>
<evidence type="ECO:0000313" key="7">
    <source>
        <dbReference type="Proteomes" id="UP000255528"/>
    </source>
</evidence>
<protein>
    <submittedName>
        <fullName evidence="6">Type-1A pilin</fullName>
    </submittedName>
</protein>
<evidence type="ECO:0000259" key="5">
    <source>
        <dbReference type="Pfam" id="PF00419"/>
    </source>
</evidence>
<dbReference type="InterPro" id="IPR050263">
    <property type="entry name" value="Bact_Fimbrial_Adh_Pro"/>
</dbReference>
<dbReference type="GO" id="GO:0009289">
    <property type="term" value="C:pilus"/>
    <property type="evidence" value="ECO:0007669"/>
    <property type="project" value="UniProtKB-SubCell"/>
</dbReference>
<evidence type="ECO:0000256" key="3">
    <source>
        <dbReference type="ARBA" id="ARBA00022729"/>
    </source>
</evidence>
<evidence type="ECO:0000256" key="4">
    <source>
        <dbReference type="ARBA" id="ARBA00023263"/>
    </source>
</evidence>
<keyword evidence="3" id="KW-0732">Signal</keyword>
<keyword evidence="4" id="KW-0281">Fimbrium</keyword>
<accession>A0A381C8J4</accession>
<reference evidence="6 7" key="1">
    <citation type="submission" date="2018-06" db="EMBL/GenBank/DDBJ databases">
        <authorList>
            <consortium name="Pathogen Informatics"/>
            <person name="Doyle S."/>
        </authorList>
    </citation>
    <scope>NUCLEOTIDE SEQUENCE [LARGE SCALE GENOMIC DNA]</scope>
    <source>
        <strain evidence="6 7">NCTC12119</strain>
    </source>
</reference>
<dbReference type="SUPFAM" id="SSF49401">
    <property type="entry name" value="Bacterial adhesins"/>
    <property type="match status" value="1"/>
</dbReference>
<dbReference type="EMBL" id="UIGI01000001">
    <property type="protein sequence ID" value="SUW63669.1"/>
    <property type="molecule type" value="Genomic_DNA"/>
</dbReference>
<evidence type="ECO:0000256" key="1">
    <source>
        <dbReference type="ARBA" id="ARBA00004561"/>
    </source>
</evidence>
<organism evidence="6 7">
    <name type="scientific">Buttiauxella agrestis</name>
    <dbReference type="NCBI Taxonomy" id="82977"/>
    <lineage>
        <taxon>Bacteria</taxon>
        <taxon>Pseudomonadati</taxon>
        <taxon>Pseudomonadota</taxon>
        <taxon>Gammaproteobacteria</taxon>
        <taxon>Enterobacterales</taxon>
        <taxon>Enterobacteriaceae</taxon>
        <taxon>Buttiauxella</taxon>
    </lineage>
</organism>
<dbReference type="PANTHER" id="PTHR33420">
    <property type="entry name" value="FIMBRIAL SUBUNIT ELFA-RELATED"/>
    <property type="match status" value="1"/>
</dbReference>
<name>A0A381C8J4_9ENTR</name>
<feature type="domain" description="Fimbrial-type adhesion" evidence="5">
    <location>
        <begin position="100"/>
        <end position="237"/>
    </location>
</feature>
<comment type="similarity">
    <text evidence="2">Belongs to the fimbrial protein family.</text>
</comment>
<sequence length="237" mass="24523">MSLFTTPSGIAHFYKTNIDGVGVSIGGATTNFENPPIYASTNINEAIWISAKTVKFIKTGPITSGTITSGVLGYMWGNDDGPSVPALQYFVNGPKITVLACQIKTQNLMFPIGDIPASAFGSSVGATPAVAQNTQNLGLDCDPQANINVSLSGTQNPDVGTTSVLALSGQGSAGVAKGVGVQIVYNGSPLILNNNIVLKRSMGGIETFPLVARYYQTKTVVATGTANANATLNLTYQ</sequence>
<dbReference type="GO" id="GO:0043709">
    <property type="term" value="P:cell adhesion involved in single-species biofilm formation"/>
    <property type="evidence" value="ECO:0007669"/>
    <property type="project" value="TreeGrafter"/>
</dbReference>
<dbReference type="InterPro" id="IPR008966">
    <property type="entry name" value="Adhesion_dom_sf"/>
</dbReference>
<dbReference type="Gene3D" id="2.60.40.3310">
    <property type="match status" value="1"/>
</dbReference>
<gene>
    <name evidence="6" type="primary">fimA_7</name>
    <name evidence="6" type="ORF">NCTC12119_02161</name>
</gene>
<comment type="subcellular location">
    <subcellularLocation>
        <location evidence="1">Fimbrium</location>
    </subcellularLocation>
</comment>
<evidence type="ECO:0000313" key="6">
    <source>
        <dbReference type="EMBL" id="SUW63669.1"/>
    </source>
</evidence>
<dbReference type="PANTHER" id="PTHR33420:SF12">
    <property type="entry name" value="FIMBRIN-LIKE PROTEIN FIMI-RELATED"/>
    <property type="match status" value="1"/>
</dbReference>
<dbReference type="InterPro" id="IPR000259">
    <property type="entry name" value="Adhesion_dom_fimbrial"/>
</dbReference>
<dbReference type="Proteomes" id="UP000255528">
    <property type="component" value="Unassembled WGS sequence"/>
</dbReference>
<dbReference type="AlphaFoldDB" id="A0A381C8J4"/>
<dbReference type="Gene3D" id="2.60.40.1090">
    <property type="entry name" value="Fimbrial-type adhesion domain"/>
    <property type="match status" value="1"/>
</dbReference>